<comment type="caution">
    <text evidence="1">The sequence shown here is derived from an EMBL/GenBank/DDBJ whole genome shotgun (WGS) entry which is preliminary data.</text>
</comment>
<proteinExistence type="predicted"/>
<dbReference type="EMBL" id="JABSTQ010005495">
    <property type="protein sequence ID" value="KAG0439207.1"/>
    <property type="molecule type" value="Genomic_DNA"/>
</dbReference>
<accession>A0AC60QRD4</accession>
<feature type="non-terminal residue" evidence="1">
    <location>
        <position position="109"/>
    </location>
</feature>
<sequence length="109" mass="11337">MAIEVPYRIDVDNATASLRGARGAISDGKASSPAALAGRCADVASECFELPIKESVAAKAHEKAKKRRCFLTALAAPHRLQPIPGRLMKPVCPKNTPGCVSPPSTGAVT</sequence>
<evidence type="ECO:0000313" key="1">
    <source>
        <dbReference type="EMBL" id="KAG0439207.1"/>
    </source>
</evidence>
<reference evidence="1 2" key="1">
    <citation type="journal article" date="2020" name="Cell">
        <title>Large-Scale Comparative Analyses of Tick Genomes Elucidate Their Genetic Diversity and Vector Capacities.</title>
        <authorList>
            <consortium name="Tick Genome and Microbiome Consortium (TIGMIC)"/>
            <person name="Jia N."/>
            <person name="Wang J."/>
            <person name="Shi W."/>
            <person name="Du L."/>
            <person name="Sun Y."/>
            <person name="Zhan W."/>
            <person name="Jiang J.F."/>
            <person name="Wang Q."/>
            <person name="Zhang B."/>
            <person name="Ji P."/>
            <person name="Bell-Sakyi L."/>
            <person name="Cui X.M."/>
            <person name="Yuan T.T."/>
            <person name="Jiang B.G."/>
            <person name="Yang W.F."/>
            <person name="Lam T.T."/>
            <person name="Chang Q.C."/>
            <person name="Ding S.J."/>
            <person name="Wang X.J."/>
            <person name="Zhu J.G."/>
            <person name="Ruan X.D."/>
            <person name="Zhao L."/>
            <person name="Wei J.T."/>
            <person name="Ye R.Z."/>
            <person name="Que T.C."/>
            <person name="Du C.H."/>
            <person name="Zhou Y.H."/>
            <person name="Cheng J.X."/>
            <person name="Dai P.F."/>
            <person name="Guo W.B."/>
            <person name="Han X.H."/>
            <person name="Huang E.J."/>
            <person name="Li L.F."/>
            <person name="Wei W."/>
            <person name="Gao Y.C."/>
            <person name="Liu J.Z."/>
            <person name="Shao H.Z."/>
            <person name="Wang X."/>
            <person name="Wang C.C."/>
            <person name="Yang T.C."/>
            <person name="Huo Q.B."/>
            <person name="Li W."/>
            <person name="Chen H.Y."/>
            <person name="Chen S.E."/>
            <person name="Zhou L.G."/>
            <person name="Ni X.B."/>
            <person name="Tian J.H."/>
            <person name="Sheng Y."/>
            <person name="Liu T."/>
            <person name="Pan Y.S."/>
            <person name="Xia L.Y."/>
            <person name="Li J."/>
            <person name="Zhao F."/>
            <person name="Cao W.C."/>
        </authorList>
    </citation>
    <scope>NUCLEOTIDE SEQUENCE [LARGE SCALE GENOMIC DNA]</scope>
    <source>
        <strain evidence="1">Iper-2018</strain>
    </source>
</reference>
<keyword evidence="2" id="KW-1185">Reference proteome</keyword>
<name>A0AC60QRD4_IXOPE</name>
<organism evidence="1 2">
    <name type="scientific">Ixodes persulcatus</name>
    <name type="common">Taiga tick</name>
    <dbReference type="NCBI Taxonomy" id="34615"/>
    <lineage>
        <taxon>Eukaryota</taxon>
        <taxon>Metazoa</taxon>
        <taxon>Ecdysozoa</taxon>
        <taxon>Arthropoda</taxon>
        <taxon>Chelicerata</taxon>
        <taxon>Arachnida</taxon>
        <taxon>Acari</taxon>
        <taxon>Parasitiformes</taxon>
        <taxon>Ixodida</taxon>
        <taxon>Ixodoidea</taxon>
        <taxon>Ixodidae</taxon>
        <taxon>Ixodinae</taxon>
        <taxon>Ixodes</taxon>
    </lineage>
</organism>
<evidence type="ECO:0000313" key="2">
    <source>
        <dbReference type="Proteomes" id="UP000805193"/>
    </source>
</evidence>
<protein>
    <submittedName>
        <fullName evidence="1">Uncharacterized protein</fullName>
    </submittedName>
</protein>
<dbReference type="Proteomes" id="UP000805193">
    <property type="component" value="Unassembled WGS sequence"/>
</dbReference>
<gene>
    <name evidence="1" type="ORF">HPB47_016722</name>
</gene>